<dbReference type="Gene3D" id="3.40.50.150">
    <property type="entry name" value="Vaccinia Virus protein VP39"/>
    <property type="match status" value="1"/>
</dbReference>
<evidence type="ECO:0000259" key="1">
    <source>
        <dbReference type="Pfam" id="PF13847"/>
    </source>
</evidence>
<name>A0ABS2DHA4_9BACI</name>
<dbReference type="GO" id="GO:0008168">
    <property type="term" value="F:methyltransferase activity"/>
    <property type="evidence" value="ECO:0007669"/>
    <property type="project" value="UniProtKB-KW"/>
</dbReference>
<dbReference type="GO" id="GO:0032259">
    <property type="term" value="P:methylation"/>
    <property type="evidence" value="ECO:0007669"/>
    <property type="project" value="UniProtKB-KW"/>
</dbReference>
<dbReference type="Proteomes" id="UP001518925">
    <property type="component" value="Unassembled WGS sequence"/>
</dbReference>
<dbReference type="Pfam" id="PF13847">
    <property type="entry name" value="Methyltransf_31"/>
    <property type="match status" value="1"/>
</dbReference>
<sequence length="280" mass="31762">MNDNIELILNCMASRTDMRDIQRVQTEHRMKLVNFWGIHDGSKVLEIGCGQGDTTAVLAYYVGEKGFVQGIDIGSPTYGSPISVGDSANFLMNSALGKQIKMDYEVDILLPEIDFPEKFFDYVVFSHSSWYLGSSNELRKMLSKVRKWGNQLCFAEWNANIQTIEQYPHLLSILIQAQYETFKQSSESNVRTLFIPNDLKSIAEEVGWSVLKEETIHSPKLQDAQWEIDKVLSDIDVELKEVENIPKKLVGLIQSQVKLLENSIATSDTKPLSVYAFIAR</sequence>
<keyword evidence="2" id="KW-0808">Transferase</keyword>
<feature type="domain" description="Methyltransferase" evidence="1">
    <location>
        <begin position="38"/>
        <end position="74"/>
    </location>
</feature>
<evidence type="ECO:0000313" key="2">
    <source>
        <dbReference type="EMBL" id="MBM6617852.1"/>
    </source>
</evidence>
<proteinExistence type="predicted"/>
<dbReference type="InterPro" id="IPR025714">
    <property type="entry name" value="Methyltranfer_dom"/>
</dbReference>
<organism evidence="2 3">
    <name type="scientific">Bacillus suaedaesalsae</name>
    <dbReference type="NCBI Taxonomy" id="2810349"/>
    <lineage>
        <taxon>Bacteria</taxon>
        <taxon>Bacillati</taxon>
        <taxon>Bacillota</taxon>
        <taxon>Bacilli</taxon>
        <taxon>Bacillales</taxon>
        <taxon>Bacillaceae</taxon>
        <taxon>Bacillus</taxon>
    </lineage>
</organism>
<evidence type="ECO:0000313" key="3">
    <source>
        <dbReference type="Proteomes" id="UP001518925"/>
    </source>
</evidence>
<keyword evidence="3" id="KW-1185">Reference proteome</keyword>
<reference evidence="2 3" key="1">
    <citation type="submission" date="2021-02" db="EMBL/GenBank/DDBJ databases">
        <title>Bacillus sp. RD4P76, an endophyte from a halophyte.</title>
        <authorList>
            <person name="Sun J.-Q."/>
        </authorList>
    </citation>
    <scope>NUCLEOTIDE SEQUENCE [LARGE SCALE GENOMIC DNA]</scope>
    <source>
        <strain evidence="2 3">RD4P76</strain>
    </source>
</reference>
<accession>A0ABS2DHA4</accession>
<keyword evidence="2" id="KW-0489">Methyltransferase</keyword>
<protein>
    <submittedName>
        <fullName evidence="2">Class I SAM-dependent methyltransferase</fullName>
    </submittedName>
</protein>
<gene>
    <name evidence="2" type="ORF">JR050_09250</name>
</gene>
<comment type="caution">
    <text evidence="2">The sequence shown here is derived from an EMBL/GenBank/DDBJ whole genome shotgun (WGS) entry which is preliminary data.</text>
</comment>
<dbReference type="SUPFAM" id="SSF53335">
    <property type="entry name" value="S-adenosyl-L-methionine-dependent methyltransferases"/>
    <property type="match status" value="1"/>
</dbReference>
<dbReference type="RefSeq" id="WP_204203214.1">
    <property type="nucleotide sequence ID" value="NZ_JAFELM010000028.1"/>
</dbReference>
<dbReference type="EMBL" id="JAFELM010000028">
    <property type="protein sequence ID" value="MBM6617852.1"/>
    <property type="molecule type" value="Genomic_DNA"/>
</dbReference>
<dbReference type="InterPro" id="IPR029063">
    <property type="entry name" value="SAM-dependent_MTases_sf"/>
</dbReference>